<dbReference type="Gene3D" id="3.30.700.10">
    <property type="entry name" value="Glycoprotein, Type 4 Pilin"/>
    <property type="match status" value="1"/>
</dbReference>
<evidence type="ECO:0000313" key="3">
    <source>
        <dbReference type="Proteomes" id="UP000176037"/>
    </source>
</evidence>
<evidence type="ECO:0008006" key="4">
    <source>
        <dbReference type="Google" id="ProtNLM"/>
    </source>
</evidence>
<name>A0A1E8F8H6_9ALTE</name>
<keyword evidence="1" id="KW-1133">Transmembrane helix</keyword>
<dbReference type="OrthoDB" id="5873580at2"/>
<dbReference type="PROSITE" id="PS00409">
    <property type="entry name" value="PROKAR_NTER_METHYL"/>
    <property type="match status" value="1"/>
</dbReference>
<feature type="transmembrane region" description="Helical" evidence="1">
    <location>
        <begin position="12"/>
        <end position="31"/>
    </location>
</feature>
<comment type="caution">
    <text evidence="2">The sequence shown here is derived from an EMBL/GenBank/DDBJ whole genome shotgun (WGS) entry which is preliminary data.</text>
</comment>
<keyword evidence="1" id="KW-0812">Transmembrane</keyword>
<sequence length="184" mass="19729">MRPDRLTGRGFTLVELITVIVLIGILAVVAGTRLQTRQGYSEYAYQDRLVSALRNMQTRAMQDTRSGFCFRLNFVYGANSTYGPPSLNYSPGNGAATCAAGIAANAPAYLSTLSTELSDESITLSSSDGANLNFSFMGFDALGRPYNDLDNSPDCDTGSPCRITFTGETSVAVCVEEEGYIHAC</sequence>
<dbReference type="STRING" id="1856405.BFC17_08360"/>
<dbReference type="InterPro" id="IPR045584">
    <property type="entry name" value="Pilin-like"/>
</dbReference>
<accession>A0A1E8F8H6</accession>
<dbReference type="SUPFAM" id="SSF54523">
    <property type="entry name" value="Pili subunits"/>
    <property type="match status" value="1"/>
</dbReference>
<dbReference type="AlphaFoldDB" id="A0A1E8F8H6"/>
<keyword evidence="1" id="KW-0472">Membrane</keyword>
<reference evidence="2 3" key="1">
    <citation type="submission" date="2016-09" db="EMBL/GenBank/DDBJ databases">
        <title>Alteromonas lipolytica, a new species isolated from sea water.</title>
        <authorList>
            <person name="Wu Y.-H."/>
            <person name="Cheng H."/>
            <person name="Xu X.-W."/>
        </authorList>
    </citation>
    <scope>NUCLEOTIDE SEQUENCE [LARGE SCALE GENOMIC DNA]</scope>
    <source>
        <strain evidence="2 3">JW12</strain>
    </source>
</reference>
<organism evidence="2 3">
    <name type="scientific">Alteromonas lipolytica</name>
    <dbReference type="NCBI Taxonomy" id="1856405"/>
    <lineage>
        <taxon>Bacteria</taxon>
        <taxon>Pseudomonadati</taxon>
        <taxon>Pseudomonadota</taxon>
        <taxon>Gammaproteobacteria</taxon>
        <taxon>Alteromonadales</taxon>
        <taxon>Alteromonadaceae</taxon>
        <taxon>Alteromonas/Salinimonas group</taxon>
        <taxon>Alteromonas</taxon>
    </lineage>
</organism>
<dbReference type="RefSeq" id="WP_070178690.1">
    <property type="nucleotide sequence ID" value="NZ_BMJR01000010.1"/>
</dbReference>
<dbReference type="NCBIfam" id="TIGR02532">
    <property type="entry name" value="IV_pilin_GFxxxE"/>
    <property type="match status" value="1"/>
</dbReference>
<dbReference type="Proteomes" id="UP000176037">
    <property type="component" value="Unassembled WGS sequence"/>
</dbReference>
<dbReference type="Pfam" id="PF07963">
    <property type="entry name" value="N_methyl"/>
    <property type="match status" value="1"/>
</dbReference>
<gene>
    <name evidence="2" type="ORF">BFC17_08360</name>
</gene>
<evidence type="ECO:0000313" key="2">
    <source>
        <dbReference type="EMBL" id="OFI32221.1"/>
    </source>
</evidence>
<dbReference type="InterPro" id="IPR012902">
    <property type="entry name" value="N_methyl_site"/>
</dbReference>
<dbReference type="EMBL" id="MJIC01000021">
    <property type="protein sequence ID" value="OFI32221.1"/>
    <property type="molecule type" value="Genomic_DNA"/>
</dbReference>
<protein>
    <recommendedName>
        <fullName evidence="4">Prepilin-type N-terminal cleavage/methylation domain-containing protein</fullName>
    </recommendedName>
</protein>
<proteinExistence type="predicted"/>
<evidence type="ECO:0000256" key="1">
    <source>
        <dbReference type="SAM" id="Phobius"/>
    </source>
</evidence>
<keyword evidence="3" id="KW-1185">Reference proteome</keyword>